<dbReference type="PANTHER" id="PTHR44094:SF14">
    <property type="entry name" value="DNAJ HEAT SHOCK N-TERMINAL DOMAIN-CONTAINING PROTEIN"/>
    <property type="match status" value="1"/>
</dbReference>
<dbReference type="InterPro" id="IPR026894">
    <property type="entry name" value="DnaJ_X"/>
</dbReference>
<evidence type="ECO:0000313" key="3">
    <source>
        <dbReference type="Proteomes" id="UP000631114"/>
    </source>
</evidence>
<organism evidence="2 3">
    <name type="scientific">Coptis chinensis</name>
    <dbReference type="NCBI Taxonomy" id="261450"/>
    <lineage>
        <taxon>Eukaryota</taxon>
        <taxon>Viridiplantae</taxon>
        <taxon>Streptophyta</taxon>
        <taxon>Embryophyta</taxon>
        <taxon>Tracheophyta</taxon>
        <taxon>Spermatophyta</taxon>
        <taxon>Magnoliopsida</taxon>
        <taxon>Ranunculales</taxon>
        <taxon>Ranunculaceae</taxon>
        <taxon>Coptidoideae</taxon>
        <taxon>Coptis</taxon>
    </lineage>
</organism>
<comment type="caution">
    <text evidence="2">The sequence shown here is derived from an EMBL/GenBank/DDBJ whole genome shotgun (WGS) entry which is preliminary data.</text>
</comment>
<evidence type="ECO:0000259" key="1">
    <source>
        <dbReference type="Pfam" id="PF14308"/>
    </source>
</evidence>
<accession>A0A835HD56</accession>
<feature type="non-terminal residue" evidence="2">
    <location>
        <position position="1"/>
    </location>
</feature>
<gene>
    <name evidence="2" type="ORF">IFM89_016137</name>
</gene>
<dbReference type="Pfam" id="PF14308">
    <property type="entry name" value="DnaJ-X"/>
    <property type="match status" value="1"/>
</dbReference>
<evidence type="ECO:0000313" key="2">
    <source>
        <dbReference type="EMBL" id="KAF9597149.1"/>
    </source>
</evidence>
<dbReference type="AlphaFoldDB" id="A0A835HD56"/>
<name>A0A835HD56_9MAGN</name>
<proteinExistence type="predicted"/>
<dbReference type="OrthoDB" id="10250354at2759"/>
<feature type="domain" description="DNAJ-containing protein X-domain" evidence="1">
    <location>
        <begin position="52"/>
        <end position="113"/>
    </location>
</feature>
<dbReference type="EMBL" id="JADFTS010000007">
    <property type="protein sequence ID" value="KAF9597149.1"/>
    <property type="molecule type" value="Genomic_DNA"/>
</dbReference>
<protein>
    <recommendedName>
        <fullName evidence="1">DNAJ-containing protein X-domain domain-containing protein</fullName>
    </recommendedName>
</protein>
<dbReference type="InterPro" id="IPR052423">
    <property type="entry name" value="EMIR"/>
</dbReference>
<reference evidence="2 3" key="1">
    <citation type="submission" date="2020-10" db="EMBL/GenBank/DDBJ databases">
        <title>The Coptis chinensis genome and diversification of protoberbering-type alkaloids.</title>
        <authorList>
            <person name="Wang B."/>
            <person name="Shu S."/>
            <person name="Song C."/>
            <person name="Liu Y."/>
        </authorList>
    </citation>
    <scope>NUCLEOTIDE SEQUENCE [LARGE SCALE GENOMIC DNA]</scope>
    <source>
        <strain evidence="2">HL-2020</strain>
        <tissue evidence="2">Leaf</tissue>
    </source>
</reference>
<keyword evidence="3" id="KW-1185">Reference proteome</keyword>
<dbReference type="Proteomes" id="UP000631114">
    <property type="component" value="Unassembled WGS sequence"/>
</dbReference>
<dbReference type="PANTHER" id="PTHR44094">
    <property type="entry name" value="DNAJ HEAT SHOCK N-TERMINAL DOMAIN-CONTAINING PROTEIN"/>
    <property type="match status" value="1"/>
</dbReference>
<sequence length="156" mass="17437">ETMLDPTTIFALVFSSELFEDYIGHLAVASMASSELANDSDTSKKLHDKGCAFGVDILHTISYIYVRQVAQELGKKAIYLGVPFLMNWVRNKGHIWKSQVTAAKDASNFDSSSDEDSPRALSYRTPTITQGIGRLFRCLCNPEYDVDDEEIVYKGK</sequence>